<dbReference type="Proteomes" id="UP000472262">
    <property type="component" value="Unassembled WGS sequence"/>
</dbReference>
<keyword evidence="4" id="KW-1000">Mitochondrion outer membrane</keyword>
<keyword evidence="7" id="KW-0496">Mitochondrion</keyword>
<evidence type="ECO:0000256" key="2">
    <source>
        <dbReference type="ARBA" id="ARBA00022448"/>
    </source>
</evidence>
<evidence type="ECO:0000313" key="10">
    <source>
        <dbReference type="Ensembl" id="ENSSGRP00000047562.1"/>
    </source>
</evidence>
<evidence type="ECO:0000256" key="1">
    <source>
        <dbReference type="ARBA" id="ARBA00004572"/>
    </source>
</evidence>
<evidence type="ECO:0000256" key="4">
    <source>
        <dbReference type="ARBA" id="ARBA00022787"/>
    </source>
</evidence>
<dbReference type="InterPro" id="IPR019603">
    <property type="entry name" value="Tom5"/>
</dbReference>
<reference evidence="10" key="1">
    <citation type="submission" date="2025-08" db="UniProtKB">
        <authorList>
            <consortium name="Ensembl"/>
        </authorList>
    </citation>
    <scope>IDENTIFICATION</scope>
</reference>
<dbReference type="InterPro" id="IPR029179">
    <property type="entry name" value="TOMM5_metazoa"/>
</dbReference>
<evidence type="ECO:0000313" key="11">
    <source>
        <dbReference type="Proteomes" id="UP000472262"/>
    </source>
</evidence>
<dbReference type="Pfam" id="PF10642">
    <property type="entry name" value="Tom5"/>
    <property type="match status" value="1"/>
</dbReference>
<dbReference type="Ensembl" id="ENSSGRT00000050866.1">
    <property type="protein sequence ID" value="ENSSGRP00000047562.1"/>
    <property type="gene ID" value="ENSSGRG00000025398.1"/>
</dbReference>
<dbReference type="InParanoid" id="A0A672NBV3"/>
<keyword evidence="3" id="KW-0812">Transmembrane</keyword>
<dbReference type="PANTHER" id="PTHR28436:SF1">
    <property type="entry name" value="MITOCHONDRIAL IMPORT RECEPTOR SUBUNIT TOM5 HOMOLOG"/>
    <property type="match status" value="1"/>
</dbReference>
<keyword evidence="5" id="KW-0653">Protein transport</keyword>
<evidence type="ECO:0000256" key="9">
    <source>
        <dbReference type="ARBA" id="ARBA00025716"/>
    </source>
</evidence>
<dbReference type="PANTHER" id="PTHR28436">
    <property type="entry name" value="MITOCHONDRIAL IMPORT RECEPTOR SUBUNIT TOM5 HOMOLOG"/>
    <property type="match status" value="1"/>
</dbReference>
<evidence type="ECO:0000256" key="7">
    <source>
        <dbReference type="ARBA" id="ARBA00023128"/>
    </source>
</evidence>
<evidence type="ECO:0008006" key="12">
    <source>
        <dbReference type="Google" id="ProtNLM"/>
    </source>
</evidence>
<dbReference type="GO" id="GO:0006626">
    <property type="term" value="P:protein targeting to mitochondrion"/>
    <property type="evidence" value="ECO:0007669"/>
    <property type="project" value="UniProtKB-ARBA"/>
</dbReference>
<comment type="subcellular location">
    <subcellularLocation>
        <location evidence="1">Mitochondrion outer membrane</location>
        <topology evidence="1">Single-pass membrane protein</topology>
    </subcellularLocation>
</comment>
<evidence type="ECO:0000256" key="3">
    <source>
        <dbReference type="ARBA" id="ARBA00022692"/>
    </source>
</evidence>
<dbReference type="GO" id="GO:0015031">
    <property type="term" value="P:protein transport"/>
    <property type="evidence" value="ECO:0007669"/>
    <property type="project" value="UniProtKB-KW"/>
</dbReference>
<organism evidence="10 11">
    <name type="scientific">Sinocyclocheilus grahami</name>
    <name type="common">Dianchi golden-line fish</name>
    <name type="synonym">Barbus grahami</name>
    <dbReference type="NCBI Taxonomy" id="75366"/>
    <lineage>
        <taxon>Eukaryota</taxon>
        <taxon>Metazoa</taxon>
        <taxon>Chordata</taxon>
        <taxon>Craniata</taxon>
        <taxon>Vertebrata</taxon>
        <taxon>Euteleostomi</taxon>
        <taxon>Actinopterygii</taxon>
        <taxon>Neopterygii</taxon>
        <taxon>Teleostei</taxon>
        <taxon>Ostariophysi</taxon>
        <taxon>Cypriniformes</taxon>
        <taxon>Cyprinidae</taxon>
        <taxon>Cyprininae</taxon>
        <taxon>Sinocyclocheilus</taxon>
    </lineage>
</organism>
<evidence type="ECO:0000256" key="6">
    <source>
        <dbReference type="ARBA" id="ARBA00022989"/>
    </source>
</evidence>
<gene>
    <name evidence="10" type="primary">tomm5</name>
</gene>
<keyword evidence="2" id="KW-0813">Transport</keyword>
<dbReference type="AlphaFoldDB" id="A0A672NBV3"/>
<evidence type="ECO:0000256" key="5">
    <source>
        <dbReference type="ARBA" id="ARBA00022927"/>
    </source>
</evidence>
<keyword evidence="6" id="KW-1133">Transmembrane helix</keyword>
<accession>A0A672NBV3</accession>
<sequence>MGRELQKWAEPPKVGGVSSQRKASVLHEASFAHHYCTYRLSPVLSQEPYLRFLKLSLEGNPLGPSSSWLFTVFTSFRLLGKQTGDVSVNPLIHFSSNMFKIEGLGPKMDPEEMKKKMREDVITSARNFLMYVALLRVAPYVLKKLDSI</sequence>
<name>A0A672NBV3_SINGR</name>
<comment type="similarity">
    <text evidence="9">Belongs to the Tom5 family.</text>
</comment>
<evidence type="ECO:0000256" key="8">
    <source>
        <dbReference type="ARBA" id="ARBA00023136"/>
    </source>
</evidence>
<proteinExistence type="inferred from homology"/>
<keyword evidence="11" id="KW-1185">Reference proteome</keyword>
<reference evidence="10" key="2">
    <citation type="submission" date="2025-09" db="UniProtKB">
        <authorList>
            <consortium name="Ensembl"/>
        </authorList>
    </citation>
    <scope>IDENTIFICATION</scope>
</reference>
<protein>
    <recommendedName>
        <fullName evidence="12">Translocase of outer mitochondrial membrane 5 homolog (yeast)</fullName>
    </recommendedName>
</protein>
<dbReference type="GO" id="GO:0005742">
    <property type="term" value="C:mitochondrial outer membrane translocase complex"/>
    <property type="evidence" value="ECO:0007669"/>
    <property type="project" value="InterPro"/>
</dbReference>
<keyword evidence="8" id="KW-0472">Membrane</keyword>